<evidence type="ECO:0000313" key="2">
    <source>
        <dbReference type="EMBL" id="EWZ33001.1"/>
    </source>
</evidence>
<sequence>MASSQEKPPTYHVVPHFNIAAKGGSIQLGTVVNDLLMLEPLNRFSVIPPGRLCYPPVSHGGFTESRSRLREGSGGIWAKALVAQGVGLSTTANAAAGTEHASTVTCDEVVTTYFDPDRNYIWNALTDPNISDYFAATDYKEDVFLVTGLKVARNLRYNAASQAHRELGVSAEAKEQTDTIGAGVQAQAAGNEDHSVSFTADDIVVGFRVKRYAFERTSWNPLRSKVLTNEDYLEGAEMYTHKETKSEDDESKYEEVPIPEEQGARKDPASRQRGYRALGRSHNLTRFIHSL</sequence>
<accession>W9JLZ6</accession>
<organism evidence="2">
    <name type="scientific">Fusarium oxysporum Fo47</name>
    <dbReference type="NCBI Taxonomy" id="660027"/>
    <lineage>
        <taxon>Eukaryota</taxon>
        <taxon>Fungi</taxon>
        <taxon>Dikarya</taxon>
        <taxon>Ascomycota</taxon>
        <taxon>Pezizomycotina</taxon>
        <taxon>Sordariomycetes</taxon>
        <taxon>Hypocreomycetidae</taxon>
        <taxon>Hypocreales</taxon>
        <taxon>Nectriaceae</taxon>
        <taxon>Fusarium</taxon>
        <taxon>Fusarium oxysporum species complex</taxon>
    </lineage>
</organism>
<proteinExistence type="predicted"/>
<name>W9JLZ6_FUSOX</name>
<gene>
    <name evidence="2" type="ORF">FOZG_14499</name>
</gene>
<dbReference type="AlphaFoldDB" id="W9JLZ6"/>
<dbReference type="EMBL" id="JH717906">
    <property type="protein sequence ID" value="EWZ33001.1"/>
    <property type="molecule type" value="Genomic_DNA"/>
</dbReference>
<dbReference type="HOGENOM" id="CLU_1008608_0_0_1"/>
<protein>
    <submittedName>
        <fullName evidence="2">Uncharacterized protein</fullName>
    </submittedName>
</protein>
<evidence type="ECO:0000256" key="1">
    <source>
        <dbReference type="SAM" id="MobiDB-lite"/>
    </source>
</evidence>
<reference evidence="2" key="1">
    <citation type="submission" date="2011-06" db="EMBL/GenBank/DDBJ databases">
        <title>The Genome Sequence of Fusarium oxysporum Fo47.</title>
        <authorList>
            <consortium name="The Broad Institute Genome Sequencing Platform"/>
            <person name="Ma L.-J."/>
            <person name="Gale L.R."/>
            <person name="Schwartz D.C."/>
            <person name="Zhou S."/>
            <person name="Corby-Kistler H."/>
            <person name="Young S.K."/>
            <person name="Zeng Q."/>
            <person name="Gargeya S."/>
            <person name="Fitzgerald M."/>
            <person name="Haas B."/>
            <person name="Abouelleil A."/>
            <person name="Alvarado L."/>
            <person name="Arachchi H.M."/>
            <person name="Berlin A."/>
            <person name="Brown A."/>
            <person name="Chapman S.B."/>
            <person name="Chen Z."/>
            <person name="Dunbar C."/>
            <person name="Freedman E."/>
            <person name="Gearin G."/>
            <person name="Gellesch M."/>
            <person name="Goldberg J."/>
            <person name="Griggs A."/>
            <person name="Gujja S."/>
            <person name="Heiman D."/>
            <person name="Howarth C."/>
            <person name="Larson L."/>
            <person name="Lui A."/>
            <person name="MacDonald P.J.P."/>
            <person name="Mehta T."/>
            <person name="Montmayeur A."/>
            <person name="Murphy C."/>
            <person name="Neiman D."/>
            <person name="Pearson M."/>
            <person name="Priest M."/>
            <person name="Roberts A."/>
            <person name="Saif S."/>
            <person name="Shea T."/>
            <person name="Shenoy N."/>
            <person name="Sisk P."/>
            <person name="Stolte C."/>
            <person name="Sykes S."/>
            <person name="Wortman J."/>
            <person name="Nusbaum C."/>
            <person name="Birren B."/>
        </authorList>
    </citation>
    <scope>NUCLEOTIDE SEQUENCE [LARGE SCALE GENOMIC DNA]</scope>
    <source>
        <strain evidence="2">Fo47</strain>
    </source>
</reference>
<dbReference type="VEuPathDB" id="FungiDB:FOZG_14499"/>
<feature type="region of interest" description="Disordered" evidence="1">
    <location>
        <begin position="238"/>
        <end position="276"/>
    </location>
</feature>
<reference evidence="2" key="2">
    <citation type="submission" date="2012-06" db="EMBL/GenBank/DDBJ databases">
        <title>Annotation of the Genome Sequence of Fusarium oxysporum Fo47.</title>
        <authorList>
            <consortium name="The Broad Institute Genomics Platform"/>
            <person name="Ma L.-J."/>
            <person name="Corby-Kistler H."/>
            <person name="Broz K."/>
            <person name="Gale L.R."/>
            <person name="Jonkers W."/>
            <person name="O'Donnell K."/>
            <person name="Ploetz R."/>
            <person name="Steinberg C."/>
            <person name="Schwartz D.C."/>
            <person name="VanEtten H."/>
            <person name="Zhou S."/>
            <person name="Young S.K."/>
            <person name="Zeng Q."/>
            <person name="Gargeya S."/>
            <person name="Fitzgerald M."/>
            <person name="Abouelleil A."/>
            <person name="Alvarado L."/>
            <person name="Chapman S.B."/>
            <person name="Gainer-Dewar J."/>
            <person name="Goldberg J."/>
            <person name="Griggs A."/>
            <person name="Gujja S."/>
            <person name="Hansen M."/>
            <person name="Howarth C."/>
            <person name="Imamovic A."/>
            <person name="Ireland A."/>
            <person name="Larimer J."/>
            <person name="McCowan C."/>
            <person name="Murphy C."/>
            <person name="Pearson M."/>
            <person name="Poon T.W."/>
            <person name="Priest M."/>
            <person name="Roberts A."/>
            <person name="Saif S."/>
            <person name="Shea T."/>
            <person name="Sykes S."/>
            <person name="Wortman J."/>
            <person name="Nusbaum C."/>
            <person name="Birren B."/>
        </authorList>
    </citation>
    <scope>NUCLEOTIDE SEQUENCE</scope>
    <source>
        <strain evidence="2">Fo47</strain>
    </source>
</reference>
<dbReference type="Proteomes" id="UP000030766">
    <property type="component" value="Unassembled WGS sequence"/>
</dbReference>